<protein>
    <submittedName>
        <fullName evidence="1">Uncharacterized protein</fullName>
    </submittedName>
</protein>
<organism evidence="1 2">
    <name type="scientific">Scytonema hofmannii PCC 7110</name>
    <dbReference type="NCBI Taxonomy" id="128403"/>
    <lineage>
        <taxon>Bacteria</taxon>
        <taxon>Bacillati</taxon>
        <taxon>Cyanobacteriota</taxon>
        <taxon>Cyanophyceae</taxon>
        <taxon>Nostocales</taxon>
        <taxon>Scytonemataceae</taxon>
        <taxon>Scytonema</taxon>
    </lineage>
</organism>
<proteinExistence type="predicted"/>
<dbReference type="AlphaFoldDB" id="A0A139WZG7"/>
<sequence length="62" mass="7003">MATAFLGKMEKSHALISPNCNYYSLEELGTGEWGSFPIPTRQSFGNRDWRVVETRHGASLQE</sequence>
<gene>
    <name evidence="1" type="ORF">WA1_04510</name>
</gene>
<dbReference type="Proteomes" id="UP000076925">
    <property type="component" value="Unassembled WGS sequence"/>
</dbReference>
<comment type="caution">
    <text evidence="1">The sequence shown here is derived from an EMBL/GenBank/DDBJ whole genome shotgun (WGS) entry which is preliminary data.</text>
</comment>
<reference evidence="1 2" key="1">
    <citation type="journal article" date="2013" name="Genome Biol. Evol.">
        <title>Genomes of Stigonematalean cyanobacteria (subsection V) and the evolution of oxygenic photosynthesis from prokaryotes to plastids.</title>
        <authorList>
            <person name="Dagan T."/>
            <person name="Roettger M."/>
            <person name="Stucken K."/>
            <person name="Landan G."/>
            <person name="Koch R."/>
            <person name="Major P."/>
            <person name="Gould S.B."/>
            <person name="Goremykin V.V."/>
            <person name="Rippka R."/>
            <person name="Tandeau de Marsac N."/>
            <person name="Gugger M."/>
            <person name="Lockhart P.J."/>
            <person name="Allen J.F."/>
            <person name="Brune I."/>
            <person name="Maus I."/>
            <person name="Puhler A."/>
            <person name="Martin W.F."/>
        </authorList>
    </citation>
    <scope>NUCLEOTIDE SEQUENCE [LARGE SCALE GENOMIC DNA]</scope>
    <source>
        <strain evidence="1 2">PCC 7110</strain>
    </source>
</reference>
<evidence type="ECO:0000313" key="2">
    <source>
        <dbReference type="Proteomes" id="UP000076925"/>
    </source>
</evidence>
<keyword evidence="2" id="KW-1185">Reference proteome</keyword>
<name>A0A139WZG7_9CYAN</name>
<accession>A0A139WZG7</accession>
<evidence type="ECO:0000313" key="1">
    <source>
        <dbReference type="EMBL" id="KYC37783.1"/>
    </source>
</evidence>
<dbReference type="EMBL" id="ANNX02000045">
    <property type="protein sequence ID" value="KYC37783.1"/>
    <property type="molecule type" value="Genomic_DNA"/>
</dbReference>